<dbReference type="PANTHER" id="PTHR21472">
    <property type="entry name" value="ENDONUCLEASE DOMAIN-CONTAINING 1 PROTEIN ENDOD1"/>
    <property type="match status" value="1"/>
</dbReference>
<dbReference type="STRING" id="42514.ENSPNAP00000018798"/>
<name>A0A3B4D5S5_PYGNA</name>
<sequence length="289" mass="34066">MKLLVSVLMLLALGAVGEVVKDFKVACKEFFLNEEPPEFQTNGIASQVPEEGRYVRICQRYKNKYHYATLYDTTEKIPVYSAYQYKRTMIEPQLEDITNSKEMDLQRWMKVNKQAYNSQYDNSRYDKGHLFPFCHTNSDEAAVSTFTLTNAAPQRCDFNKMWYSKVENTVRTKLANCLTASKRAYVVTGVVPSSGSEYKTLKDNNVNVPSFFWTAYRCCDNNNRNCDFAGYTMHREEDEPKGYTDMSEFNSKLSTFYKKTFKLFTDAALNLKRPRDLKHFYYYYYYYYY</sequence>
<feature type="chain" id="PRO_5043983095" description="Endonuclease domain-containing 1 protein-like" evidence="1">
    <location>
        <begin position="18"/>
        <end position="289"/>
    </location>
</feature>
<dbReference type="AlphaFoldDB" id="A0A3B4D5S5"/>
<reference evidence="4" key="2">
    <citation type="submission" date="2025-08" db="UniProtKB">
        <authorList>
            <consortium name="Ensembl"/>
        </authorList>
    </citation>
    <scope>IDENTIFICATION</scope>
</reference>
<dbReference type="SMART" id="SM00477">
    <property type="entry name" value="NUC"/>
    <property type="match status" value="1"/>
</dbReference>
<evidence type="ECO:0000256" key="1">
    <source>
        <dbReference type="SAM" id="SignalP"/>
    </source>
</evidence>
<dbReference type="Pfam" id="PF01223">
    <property type="entry name" value="Endonuclease_NS"/>
    <property type="match status" value="1"/>
</dbReference>
<dbReference type="InterPro" id="IPR044929">
    <property type="entry name" value="DNA/RNA_non-sp_Endonuclease_sf"/>
</dbReference>
<organism evidence="4 5">
    <name type="scientific">Pygocentrus nattereri</name>
    <name type="common">Red-bellied piranha</name>
    <dbReference type="NCBI Taxonomy" id="42514"/>
    <lineage>
        <taxon>Eukaryota</taxon>
        <taxon>Metazoa</taxon>
        <taxon>Chordata</taxon>
        <taxon>Craniata</taxon>
        <taxon>Vertebrata</taxon>
        <taxon>Euteleostomi</taxon>
        <taxon>Actinopterygii</taxon>
        <taxon>Neopterygii</taxon>
        <taxon>Teleostei</taxon>
        <taxon>Ostariophysi</taxon>
        <taxon>Characiformes</taxon>
        <taxon>Characoidei</taxon>
        <taxon>Pygocentrus</taxon>
    </lineage>
</organism>
<reference evidence="4 5" key="1">
    <citation type="submission" date="2020-10" db="EMBL/GenBank/DDBJ databases">
        <title>Pygocentrus nattereri (red-bellied piranha) genome, fPygNat1, primary haplotype.</title>
        <authorList>
            <person name="Myers G."/>
            <person name="Meyer A."/>
            <person name="Karagic N."/>
            <person name="Pippel M."/>
            <person name="Winkler S."/>
            <person name="Tracey A."/>
            <person name="Wood J."/>
            <person name="Formenti G."/>
            <person name="Howe K."/>
            <person name="Fedrigo O."/>
            <person name="Jarvis E.D."/>
        </authorList>
    </citation>
    <scope>NUCLEOTIDE SEQUENCE [LARGE SCALE GENOMIC DNA]</scope>
</reference>
<dbReference type="GO" id="GO:0003676">
    <property type="term" value="F:nucleic acid binding"/>
    <property type="evidence" value="ECO:0007669"/>
    <property type="project" value="InterPro"/>
</dbReference>
<evidence type="ECO:0000259" key="3">
    <source>
        <dbReference type="SMART" id="SM00892"/>
    </source>
</evidence>
<keyword evidence="1" id="KW-0732">Signal</keyword>
<dbReference type="InterPro" id="IPR044925">
    <property type="entry name" value="His-Me_finger_sf"/>
</dbReference>
<keyword evidence="5" id="KW-1185">Reference proteome</keyword>
<reference evidence="4" key="3">
    <citation type="submission" date="2025-09" db="UniProtKB">
        <authorList>
            <consortium name="Ensembl"/>
        </authorList>
    </citation>
    <scope>IDENTIFICATION</scope>
</reference>
<evidence type="ECO:0000259" key="2">
    <source>
        <dbReference type="SMART" id="SM00477"/>
    </source>
</evidence>
<dbReference type="PANTHER" id="PTHR21472:SF26">
    <property type="entry name" value="ENDONUCLEASE DOMAIN CONTAINING 1"/>
    <property type="match status" value="1"/>
</dbReference>
<feature type="signal peptide" evidence="1">
    <location>
        <begin position="1"/>
        <end position="17"/>
    </location>
</feature>
<dbReference type="SMART" id="SM00892">
    <property type="entry name" value="Endonuclease_NS"/>
    <property type="match status" value="1"/>
</dbReference>
<accession>A0A3B4D5S5</accession>
<evidence type="ECO:0000313" key="4">
    <source>
        <dbReference type="Ensembl" id="ENSPNAP00000018798.2"/>
    </source>
</evidence>
<dbReference type="Gene3D" id="3.40.570.10">
    <property type="entry name" value="Extracellular Endonuclease, subunit A"/>
    <property type="match status" value="1"/>
</dbReference>
<dbReference type="SUPFAM" id="SSF54060">
    <property type="entry name" value="His-Me finger endonucleases"/>
    <property type="match status" value="1"/>
</dbReference>
<feature type="domain" description="ENPP1-3/EXOG-like endonuclease/phosphodiesterase" evidence="2">
    <location>
        <begin position="64"/>
        <end position="271"/>
    </location>
</feature>
<dbReference type="GO" id="GO:0016787">
    <property type="term" value="F:hydrolase activity"/>
    <property type="evidence" value="ECO:0007669"/>
    <property type="project" value="InterPro"/>
</dbReference>
<evidence type="ECO:0000313" key="5">
    <source>
        <dbReference type="Proteomes" id="UP001501920"/>
    </source>
</evidence>
<feature type="domain" description="DNA/RNA non-specific endonuclease/pyrophosphatase/phosphodiesterase" evidence="3">
    <location>
        <begin position="63"/>
        <end position="270"/>
    </location>
</feature>
<proteinExistence type="predicted"/>
<protein>
    <recommendedName>
        <fullName evidence="6">Endonuclease domain-containing 1 protein-like</fullName>
    </recommendedName>
</protein>
<dbReference type="OMA" id="PHASSEM"/>
<dbReference type="InterPro" id="IPR039015">
    <property type="entry name" value="ENDOD1"/>
</dbReference>
<dbReference type="InterPro" id="IPR001604">
    <property type="entry name" value="Endo_G_ENPP1-like_dom"/>
</dbReference>
<evidence type="ECO:0008006" key="6">
    <source>
        <dbReference type="Google" id="ProtNLM"/>
    </source>
</evidence>
<dbReference type="GO" id="GO:0046872">
    <property type="term" value="F:metal ion binding"/>
    <property type="evidence" value="ECO:0007669"/>
    <property type="project" value="InterPro"/>
</dbReference>
<dbReference type="GeneTree" id="ENSGT01030000234592"/>
<dbReference type="InterPro" id="IPR020821">
    <property type="entry name" value="ENPP1-3/EXOG-like_nuc-like"/>
</dbReference>
<dbReference type="Ensembl" id="ENSPNAT00000039149.2">
    <property type="protein sequence ID" value="ENSPNAP00000018798.2"/>
    <property type="gene ID" value="ENSPNAG00000025281.2"/>
</dbReference>
<dbReference type="Proteomes" id="UP001501920">
    <property type="component" value="Chromosome 11"/>
</dbReference>